<evidence type="ECO:0000256" key="1">
    <source>
        <dbReference type="SAM" id="MobiDB-lite"/>
    </source>
</evidence>
<feature type="compositionally biased region" description="Basic and acidic residues" evidence="1">
    <location>
        <begin position="50"/>
        <end position="60"/>
    </location>
</feature>
<evidence type="ECO:0000313" key="3">
    <source>
        <dbReference type="Proteomes" id="UP000676169"/>
    </source>
</evidence>
<feature type="region of interest" description="Disordered" evidence="1">
    <location>
        <begin position="25"/>
        <end position="78"/>
    </location>
</feature>
<evidence type="ECO:0000313" key="2">
    <source>
        <dbReference type="EMBL" id="QUE49425.1"/>
    </source>
</evidence>
<organism evidence="2 3">
    <name type="scientific">Luteolibacter ambystomatis</name>
    <dbReference type="NCBI Taxonomy" id="2824561"/>
    <lineage>
        <taxon>Bacteria</taxon>
        <taxon>Pseudomonadati</taxon>
        <taxon>Verrucomicrobiota</taxon>
        <taxon>Verrucomicrobiia</taxon>
        <taxon>Verrucomicrobiales</taxon>
        <taxon>Verrucomicrobiaceae</taxon>
        <taxon>Luteolibacter</taxon>
    </lineage>
</organism>
<dbReference type="KEGG" id="lamb:KBB96_11130"/>
<gene>
    <name evidence="2" type="ORF">KBB96_11130</name>
</gene>
<dbReference type="RefSeq" id="WP_211629489.1">
    <property type="nucleotide sequence ID" value="NZ_CP073100.1"/>
</dbReference>
<proteinExistence type="predicted"/>
<feature type="compositionally biased region" description="Polar residues" evidence="1">
    <location>
        <begin position="33"/>
        <end position="47"/>
    </location>
</feature>
<keyword evidence="3" id="KW-1185">Reference proteome</keyword>
<reference evidence="2" key="1">
    <citation type="submission" date="2021-04" db="EMBL/GenBank/DDBJ databases">
        <title>Luteolibacter sp. 32A isolated from the skin of an Anderson's salamander (Ambystoma andersonii).</title>
        <authorList>
            <person name="Spergser J."/>
            <person name="Busse H.-J."/>
        </authorList>
    </citation>
    <scope>NUCLEOTIDE SEQUENCE</scope>
    <source>
        <strain evidence="2">32A</strain>
    </source>
</reference>
<dbReference type="Proteomes" id="UP000676169">
    <property type="component" value="Chromosome"/>
</dbReference>
<sequence>MMKLERFAWITALAAVAAWGTMRTPASHEQNDDSSNPLPLQQRTASPRTAGEKDNRDYSQVHRSSAAQRSSQALENPDPLARMTDFLAVLSSCDAAGLDRIAAEMEEMQARGISLGPEADLVNYRAGQLKGADLLSSRTGTAADLSVMGSLRKQFEGWLQTSPMEARQWLDRLPPGKFRDEMSVASIANTAKSDPAAAIQRASILPASQQTAAGRAAAEELARSTSAGEISSLLQGIPPGTGTGYLTSLVDTLINAPEGDVLADSLSGDLLASPAVTSATLLRASTARAKLDPMNALDWAASVEGRKTDLPPGAVLSAAVRGMSLADLSRAEQWAAAHPAASGLPAAIAEHRSLLENRGNDENEYNRDD</sequence>
<accession>A0A975IZ83</accession>
<protein>
    <submittedName>
        <fullName evidence="2">Uncharacterized protein</fullName>
    </submittedName>
</protein>
<feature type="compositionally biased region" description="Low complexity" evidence="1">
    <location>
        <begin position="63"/>
        <end position="73"/>
    </location>
</feature>
<dbReference type="AlphaFoldDB" id="A0A975IZ83"/>
<name>A0A975IZ83_9BACT</name>
<dbReference type="EMBL" id="CP073100">
    <property type="protein sequence ID" value="QUE49425.1"/>
    <property type="molecule type" value="Genomic_DNA"/>
</dbReference>